<feature type="domain" description="Sulfatase N-terminal" evidence="6">
    <location>
        <begin position="5"/>
        <end position="95"/>
    </location>
</feature>
<evidence type="ECO:0000256" key="4">
    <source>
        <dbReference type="ARBA" id="ARBA00022837"/>
    </source>
</evidence>
<comment type="cofactor">
    <cofactor evidence="1">
        <name>Ca(2+)</name>
        <dbReference type="ChEBI" id="CHEBI:29108"/>
    </cofactor>
</comment>
<dbReference type="Gene3D" id="3.40.720.10">
    <property type="entry name" value="Alkaline Phosphatase, subunit A"/>
    <property type="match status" value="2"/>
</dbReference>
<accession>V4AHA9</accession>
<dbReference type="InterPro" id="IPR047115">
    <property type="entry name" value="ARSB"/>
</dbReference>
<dbReference type="SUPFAM" id="SSF53649">
    <property type="entry name" value="Alkaline phosphatase-like"/>
    <property type="match status" value="1"/>
</dbReference>
<comment type="similarity">
    <text evidence="2">Belongs to the sulfatase family.</text>
</comment>
<dbReference type="InterPro" id="IPR017850">
    <property type="entry name" value="Alkaline_phosphatase_core_sf"/>
</dbReference>
<feature type="non-terminal residue" evidence="7">
    <location>
        <position position="187"/>
    </location>
</feature>
<dbReference type="GeneID" id="20243872"/>
<evidence type="ECO:0000256" key="3">
    <source>
        <dbReference type="ARBA" id="ARBA00022723"/>
    </source>
</evidence>
<organism evidence="7 8">
    <name type="scientific">Lottia gigantea</name>
    <name type="common">Giant owl limpet</name>
    <dbReference type="NCBI Taxonomy" id="225164"/>
    <lineage>
        <taxon>Eukaryota</taxon>
        <taxon>Metazoa</taxon>
        <taxon>Spiralia</taxon>
        <taxon>Lophotrochozoa</taxon>
        <taxon>Mollusca</taxon>
        <taxon>Gastropoda</taxon>
        <taxon>Patellogastropoda</taxon>
        <taxon>Lottioidea</taxon>
        <taxon>Lottiidae</taxon>
        <taxon>Lottia</taxon>
    </lineage>
</organism>
<dbReference type="OrthoDB" id="103349at2759"/>
<dbReference type="Pfam" id="PF00884">
    <property type="entry name" value="Sulfatase"/>
    <property type="match status" value="2"/>
</dbReference>
<evidence type="ECO:0000259" key="6">
    <source>
        <dbReference type="Pfam" id="PF00884"/>
    </source>
</evidence>
<sequence>WNDLGFHNPDILSPTLDRFAHDGVILNNSYMQPMCTPSRAAFLSGYYPFHTGIQHYVIDYWQPNYLTPNVTLLPQHLKQQGYSTHMVGKYGTLFIMKIHNLFTERAVDIINNHDATKPLFLYLPFQNVHFPVEVPKQYENMYSHIKDNDRRIYSGMVSAMDEAFKNVTDALEAKGLADNLILAFTAD</sequence>
<dbReference type="GO" id="GO:0046872">
    <property type="term" value="F:metal ion binding"/>
    <property type="evidence" value="ECO:0007669"/>
    <property type="project" value="UniProtKB-KW"/>
</dbReference>
<dbReference type="PANTHER" id="PTHR10342">
    <property type="entry name" value="ARYLSULFATASE"/>
    <property type="match status" value="1"/>
</dbReference>
<dbReference type="GO" id="GO:0008484">
    <property type="term" value="F:sulfuric ester hydrolase activity"/>
    <property type="evidence" value="ECO:0007669"/>
    <property type="project" value="InterPro"/>
</dbReference>
<name>V4AHA9_LOTGI</name>
<keyword evidence="8" id="KW-1185">Reference proteome</keyword>
<dbReference type="OMA" id="FSHRNAG"/>
<evidence type="ECO:0000256" key="5">
    <source>
        <dbReference type="ARBA" id="ARBA00023180"/>
    </source>
</evidence>
<evidence type="ECO:0000256" key="1">
    <source>
        <dbReference type="ARBA" id="ARBA00001913"/>
    </source>
</evidence>
<dbReference type="STRING" id="225164.V4AHA9"/>
<evidence type="ECO:0000256" key="2">
    <source>
        <dbReference type="ARBA" id="ARBA00008779"/>
    </source>
</evidence>
<feature type="non-terminal residue" evidence="7">
    <location>
        <position position="1"/>
    </location>
</feature>
<dbReference type="InterPro" id="IPR000917">
    <property type="entry name" value="Sulfatase_N"/>
</dbReference>
<feature type="domain" description="Sulfatase N-terminal" evidence="6">
    <location>
        <begin position="100"/>
        <end position="187"/>
    </location>
</feature>
<dbReference type="RefSeq" id="XP_009053005.1">
    <property type="nucleotide sequence ID" value="XM_009054757.1"/>
</dbReference>
<dbReference type="PANTHER" id="PTHR10342:SF273">
    <property type="entry name" value="RE14504P"/>
    <property type="match status" value="1"/>
</dbReference>
<dbReference type="Proteomes" id="UP000030746">
    <property type="component" value="Unassembled WGS sequence"/>
</dbReference>
<keyword evidence="4" id="KW-0106">Calcium</keyword>
<protein>
    <recommendedName>
        <fullName evidence="6">Sulfatase N-terminal domain-containing protein</fullName>
    </recommendedName>
</protein>
<proteinExistence type="inferred from homology"/>
<evidence type="ECO:0000313" key="8">
    <source>
        <dbReference type="Proteomes" id="UP000030746"/>
    </source>
</evidence>
<dbReference type="KEGG" id="lgi:LOTGIDRAFT_176607"/>
<reference evidence="7 8" key="1">
    <citation type="journal article" date="2013" name="Nature">
        <title>Insights into bilaterian evolution from three spiralian genomes.</title>
        <authorList>
            <person name="Simakov O."/>
            <person name="Marletaz F."/>
            <person name="Cho S.J."/>
            <person name="Edsinger-Gonzales E."/>
            <person name="Havlak P."/>
            <person name="Hellsten U."/>
            <person name="Kuo D.H."/>
            <person name="Larsson T."/>
            <person name="Lv J."/>
            <person name="Arendt D."/>
            <person name="Savage R."/>
            <person name="Osoegawa K."/>
            <person name="de Jong P."/>
            <person name="Grimwood J."/>
            <person name="Chapman J.A."/>
            <person name="Shapiro H."/>
            <person name="Aerts A."/>
            <person name="Otillar R.P."/>
            <person name="Terry A.Y."/>
            <person name="Boore J.L."/>
            <person name="Grigoriev I.V."/>
            <person name="Lindberg D.R."/>
            <person name="Seaver E.C."/>
            <person name="Weisblat D.A."/>
            <person name="Putnam N.H."/>
            <person name="Rokhsar D.S."/>
        </authorList>
    </citation>
    <scope>NUCLEOTIDE SEQUENCE [LARGE SCALE GENOMIC DNA]</scope>
</reference>
<evidence type="ECO:0000313" key="7">
    <source>
        <dbReference type="EMBL" id="ESO96307.1"/>
    </source>
</evidence>
<dbReference type="EMBL" id="KB201490">
    <property type="protein sequence ID" value="ESO96307.1"/>
    <property type="molecule type" value="Genomic_DNA"/>
</dbReference>
<keyword evidence="3" id="KW-0479">Metal-binding</keyword>
<gene>
    <name evidence="7" type="ORF">LOTGIDRAFT_176607</name>
</gene>
<keyword evidence="5" id="KW-0325">Glycoprotein</keyword>
<dbReference type="CTD" id="20243872"/>
<dbReference type="AlphaFoldDB" id="V4AHA9"/>